<dbReference type="GO" id="GO:0034417">
    <property type="term" value="F:bisphosphoglycerate 3-phosphatase activity"/>
    <property type="evidence" value="ECO:0007669"/>
    <property type="project" value="UniProtKB-EC"/>
</dbReference>
<organism evidence="14 15">
    <name type="scientific">Fusobacterium mortiferum</name>
    <dbReference type="NCBI Taxonomy" id="850"/>
    <lineage>
        <taxon>Bacteria</taxon>
        <taxon>Fusobacteriati</taxon>
        <taxon>Fusobacteriota</taxon>
        <taxon>Fusobacteriia</taxon>
        <taxon>Fusobacteriales</taxon>
        <taxon>Fusobacteriaceae</taxon>
        <taxon>Fusobacterium</taxon>
    </lineage>
</organism>
<dbReference type="PANTHER" id="PTHR20963">
    <property type="entry name" value="MULTIPLE INOSITOL POLYPHOSPHATE PHOSPHATASE-RELATED"/>
    <property type="match status" value="1"/>
</dbReference>
<comment type="subcellular location">
    <subcellularLocation>
        <location evidence="1">Membrane</location>
    </subcellularLocation>
</comment>
<comment type="catalytic activity">
    <reaction evidence="12">
        <text>1D-myo-inositol hexakisphosphate + H2O = 1D-myo-inositol 1,2,4,5,6-pentakisphosphate + phosphate</text>
        <dbReference type="Rhea" id="RHEA:16989"/>
        <dbReference type="ChEBI" id="CHEBI:15377"/>
        <dbReference type="ChEBI" id="CHEBI:43474"/>
        <dbReference type="ChEBI" id="CHEBI:57798"/>
        <dbReference type="ChEBI" id="CHEBI:58130"/>
        <dbReference type="EC" id="3.1.3.62"/>
    </reaction>
    <physiologicalReaction direction="left-to-right" evidence="12">
        <dbReference type="Rhea" id="RHEA:16990"/>
    </physiologicalReaction>
</comment>
<keyword evidence="8" id="KW-0472">Membrane</keyword>
<evidence type="ECO:0000256" key="4">
    <source>
        <dbReference type="ARBA" id="ARBA00013040"/>
    </source>
</evidence>
<protein>
    <recommendedName>
        <fullName evidence="5">Multiple inositol polyphosphate phosphatase 1</fullName>
        <ecNumber evidence="4">3.1.3.62</ecNumber>
        <ecNumber evidence="3">3.1.3.80</ecNumber>
    </recommendedName>
    <alternativeName>
        <fullName evidence="9">2,3-bisphosphoglycerate 3-phosphatase</fullName>
    </alternativeName>
</protein>
<comment type="catalytic activity">
    <reaction evidence="13">
        <text>(2R)-2,3-bisphosphoglycerate + H2O = (2R)-2-phosphoglycerate + phosphate</text>
        <dbReference type="Rhea" id="RHEA:27381"/>
        <dbReference type="ChEBI" id="CHEBI:15377"/>
        <dbReference type="ChEBI" id="CHEBI:43474"/>
        <dbReference type="ChEBI" id="CHEBI:58248"/>
        <dbReference type="ChEBI" id="CHEBI:58289"/>
        <dbReference type="EC" id="3.1.3.80"/>
    </reaction>
    <physiologicalReaction direction="left-to-right" evidence="13">
        <dbReference type="Rhea" id="RHEA:27382"/>
    </physiologicalReaction>
</comment>
<evidence type="ECO:0000313" key="15">
    <source>
        <dbReference type="Proteomes" id="UP000284676"/>
    </source>
</evidence>
<dbReference type="PANTHER" id="PTHR20963:SF8">
    <property type="entry name" value="MULTIPLE INOSITOL POLYPHOSPHATE PHOSPHATASE 1"/>
    <property type="match status" value="1"/>
</dbReference>
<sequence>MIMKKINKILFFLLVNGVILAETNDLKYLGTKQPYIYKEITVKTPEGYVPFYINHISRHGSRHLSSSKYDKSIYELLDLAEKEKKLTFEGKKLKGKVEEILKIEKGNYGLLTSIGVEEQKGIAKRMYENNKEVFEKEVEAVATYVKRAQESRDAFLEELSEYTPNIKFKVSTNGKEDIELRFFDISSAYLEYEKKEPWKTEYKKYSKTKDYTNRILEQFFAKEFIEKLNRGEIQLKSEEGKVILKSGDDAVSNLYDLYVLQADIGKDFDIGKYFTEEELKWYEELDNIKTFYEKGPGMTGENIATDIAMPLLKEFIETSDKAIENKNISANLRFAHAETIIPFISIMEIEGMSEKQNDMSKVYQTWDGSKISCMAANIQWIFYKNETNDIIVKILHNEEPVSLPIKTDIAPFYKWSEMKEFYNKKLYIK</sequence>
<gene>
    <name evidence="14" type="ORF">DW663_00890</name>
</gene>
<evidence type="ECO:0000256" key="1">
    <source>
        <dbReference type="ARBA" id="ARBA00004370"/>
    </source>
</evidence>
<evidence type="ECO:0000256" key="3">
    <source>
        <dbReference type="ARBA" id="ARBA00012976"/>
    </source>
</evidence>
<evidence type="ECO:0000313" key="14">
    <source>
        <dbReference type="EMBL" id="RHF74978.1"/>
    </source>
</evidence>
<evidence type="ECO:0000256" key="2">
    <source>
        <dbReference type="ARBA" id="ARBA00008422"/>
    </source>
</evidence>
<dbReference type="Gene3D" id="3.40.50.1240">
    <property type="entry name" value="Phosphoglycerate mutase-like"/>
    <property type="match status" value="1"/>
</dbReference>
<evidence type="ECO:0000256" key="7">
    <source>
        <dbReference type="ARBA" id="ARBA00022801"/>
    </source>
</evidence>
<proteinExistence type="inferred from homology"/>
<comment type="catalytic activity">
    <reaction evidence="10">
        <text>1D-myo-inositol 1,2,5,6-tetrakisphosphate + H2O = 1D-myo-inositol 1,2,6-trisphosphate + phosphate</text>
        <dbReference type="Rhea" id="RHEA:77119"/>
        <dbReference type="ChEBI" id="CHEBI:15377"/>
        <dbReference type="ChEBI" id="CHEBI:43474"/>
        <dbReference type="ChEBI" id="CHEBI:195535"/>
        <dbReference type="ChEBI" id="CHEBI:195537"/>
        <dbReference type="EC" id="3.1.3.62"/>
    </reaction>
    <physiologicalReaction direction="left-to-right" evidence="10">
        <dbReference type="Rhea" id="RHEA:77120"/>
    </physiologicalReaction>
</comment>
<dbReference type="Pfam" id="PF00328">
    <property type="entry name" value="His_Phos_2"/>
    <property type="match status" value="1"/>
</dbReference>
<dbReference type="Proteomes" id="UP000284676">
    <property type="component" value="Unassembled WGS sequence"/>
</dbReference>
<dbReference type="EC" id="3.1.3.80" evidence="3"/>
<evidence type="ECO:0000256" key="13">
    <source>
        <dbReference type="ARBA" id="ARBA00043832"/>
    </source>
</evidence>
<keyword evidence="7" id="KW-0378">Hydrolase</keyword>
<reference evidence="14 15" key="1">
    <citation type="submission" date="2018-08" db="EMBL/GenBank/DDBJ databases">
        <title>A genome reference for cultivated species of the human gut microbiota.</title>
        <authorList>
            <person name="Zou Y."/>
            <person name="Xue W."/>
            <person name="Luo G."/>
        </authorList>
    </citation>
    <scope>NUCLEOTIDE SEQUENCE [LARGE SCALE GENOMIC DNA]</scope>
    <source>
        <strain evidence="14 15">AM25-1</strain>
    </source>
</reference>
<evidence type="ECO:0000256" key="5">
    <source>
        <dbReference type="ARBA" id="ARBA00018097"/>
    </source>
</evidence>
<evidence type="ECO:0000256" key="8">
    <source>
        <dbReference type="ARBA" id="ARBA00023136"/>
    </source>
</evidence>
<dbReference type="EMBL" id="QRHL01000001">
    <property type="protein sequence ID" value="RHF74978.1"/>
    <property type="molecule type" value="Genomic_DNA"/>
</dbReference>
<dbReference type="SUPFAM" id="SSF53254">
    <property type="entry name" value="Phosphoglycerate mutase-like"/>
    <property type="match status" value="1"/>
</dbReference>
<dbReference type="GO" id="GO:0016020">
    <property type="term" value="C:membrane"/>
    <property type="evidence" value="ECO:0007669"/>
    <property type="project" value="UniProtKB-SubCell"/>
</dbReference>
<comment type="catalytic activity">
    <reaction evidence="11">
        <text>1D-myo-inositol 1,2,4,5,6-pentakisphosphate + H2O = 1D-myo-inositol 1,2,5,6-tetrakisphosphate + phosphate</text>
        <dbReference type="Rhea" id="RHEA:77115"/>
        <dbReference type="ChEBI" id="CHEBI:15377"/>
        <dbReference type="ChEBI" id="CHEBI:43474"/>
        <dbReference type="ChEBI" id="CHEBI:57798"/>
        <dbReference type="ChEBI" id="CHEBI:195535"/>
        <dbReference type="EC" id="3.1.3.62"/>
    </reaction>
    <physiologicalReaction direction="left-to-right" evidence="11">
        <dbReference type="Rhea" id="RHEA:77116"/>
    </physiologicalReaction>
</comment>
<dbReference type="EC" id="3.1.3.62" evidence="4"/>
<evidence type="ECO:0000256" key="9">
    <source>
        <dbReference type="ARBA" id="ARBA00031642"/>
    </source>
</evidence>
<comment type="caution">
    <text evidence="14">The sequence shown here is derived from an EMBL/GenBank/DDBJ whole genome shotgun (WGS) entry which is preliminary data.</text>
</comment>
<dbReference type="AlphaFoldDB" id="A0A414Q2F5"/>
<name>A0A414Q2F5_FUSMR</name>
<dbReference type="InterPro" id="IPR029033">
    <property type="entry name" value="His_PPase_superfam"/>
</dbReference>
<accession>A0A414Q2F5</accession>
<keyword evidence="6" id="KW-0732">Signal</keyword>
<comment type="similarity">
    <text evidence="2">Belongs to the histidine acid phosphatase family. MINPP1 subfamily.</text>
</comment>
<dbReference type="InterPro" id="IPR000560">
    <property type="entry name" value="His_Pase_clade-2"/>
</dbReference>
<evidence type="ECO:0000256" key="6">
    <source>
        <dbReference type="ARBA" id="ARBA00022729"/>
    </source>
</evidence>
<evidence type="ECO:0000256" key="10">
    <source>
        <dbReference type="ARBA" id="ARBA00043668"/>
    </source>
</evidence>
<evidence type="ECO:0000256" key="12">
    <source>
        <dbReference type="ARBA" id="ARBA00043691"/>
    </source>
</evidence>
<evidence type="ECO:0000256" key="11">
    <source>
        <dbReference type="ARBA" id="ARBA00043671"/>
    </source>
</evidence>